<evidence type="ECO:0008006" key="4">
    <source>
        <dbReference type="Google" id="ProtNLM"/>
    </source>
</evidence>
<feature type="transmembrane region" description="Helical" evidence="1">
    <location>
        <begin position="194"/>
        <end position="212"/>
    </location>
</feature>
<dbReference type="Proteomes" id="UP000005589">
    <property type="component" value="Unassembled WGS sequence"/>
</dbReference>
<protein>
    <recommendedName>
        <fullName evidence="4">DUF1275 domain-containing protein</fullName>
    </recommendedName>
</protein>
<gene>
    <name evidence="2" type="ORF">HMPREF9389_0201</name>
</gene>
<dbReference type="PANTHER" id="PTHR37314">
    <property type="entry name" value="SLR0142 PROTEIN"/>
    <property type="match status" value="1"/>
</dbReference>
<dbReference type="AlphaFoldDB" id="F3UMZ3"/>
<feature type="transmembrane region" description="Helical" evidence="1">
    <location>
        <begin position="59"/>
        <end position="76"/>
    </location>
</feature>
<keyword evidence="1" id="KW-0472">Membrane</keyword>
<organism evidence="2 3">
    <name type="scientific">Streptococcus sanguinis SK355</name>
    <dbReference type="NCBI Taxonomy" id="888816"/>
    <lineage>
        <taxon>Bacteria</taxon>
        <taxon>Bacillati</taxon>
        <taxon>Bacillota</taxon>
        <taxon>Bacilli</taxon>
        <taxon>Lactobacillales</taxon>
        <taxon>Streptococcaceae</taxon>
        <taxon>Streptococcus</taxon>
    </lineage>
</organism>
<evidence type="ECO:0000313" key="3">
    <source>
        <dbReference type="Proteomes" id="UP000005589"/>
    </source>
</evidence>
<dbReference type="STRING" id="888816.HMPREF9389_0201"/>
<dbReference type="HOGENOM" id="CLU_079303_2_0_9"/>
<feature type="transmembrane region" description="Helical" evidence="1">
    <location>
        <begin position="168"/>
        <end position="188"/>
    </location>
</feature>
<dbReference type="InterPro" id="IPR010699">
    <property type="entry name" value="DUF1275"/>
</dbReference>
<evidence type="ECO:0000313" key="2">
    <source>
        <dbReference type="EMBL" id="EGJ43521.1"/>
    </source>
</evidence>
<dbReference type="EMBL" id="AFFN01000004">
    <property type="protein sequence ID" value="EGJ43521.1"/>
    <property type="molecule type" value="Genomic_DNA"/>
</dbReference>
<sequence length="220" mass="25167">MKSNAIRPRDTRFISALLGFTGGAIDVFCHLQYKTLVATQTGNIVLLISDFRDSHLSSSVLRILSILFFSIGFLVANSLKNRIYSSYWEIHNLLPLFYVTCLIPFLPPIPLLIVPLLSFCTGLLMFTFSDTKIENYPYTIMMTSGNYRKMLTSWYQFIKGESHFFRQAINYTIIVTSFIIGAILSALLEKYIQAMAIWLVSLVLGIIILSLYKSEKEKRF</sequence>
<dbReference type="PANTHER" id="PTHR37314:SF4">
    <property type="entry name" value="UPF0700 TRANSMEMBRANE PROTEIN YOAK"/>
    <property type="match status" value="1"/>
</dbReference>
<dbReference type="PATRIC" id="fig|888816.3.peg.194"/>
<dbReference type="RefSeq" id="WP_002927828.1">
    <property type="nucleotide sequence ID" value="NZ_GL890993.1"/>
</dbReference>
<dbReference type="eggNOG" id="COG3619">
    <property type="taxonomic scope" value="Bacteria"/>
</dbReference>
<keyword evidence="1" id="KW-1133">Transmembrane helix</keyword>
<keyword evidence="1" id="KW-0812">Transmembrane</keyword>
<reference evidence="2 3" key="1">
    <citation type="submission" date="2011-03" db="EMBL/GenBank/DDBJ databases">
        <authorList>
            <person name="Muzny D."/>
            <person name="Qin X."/>
            <person name="Deng J."/>
            <person name="Jiang H."/>
            <person name="Liu Y."/>
            <person name="Qu J."/>
            <person name="Song X.-Z."/>
            <person name="Zhang L."/>
            <person name="Thornton R."/>
            <person name="Coyle M."/>
            <person name="Francisco L."/>
            <person name="Jackson L."/>
            <person name="Javaid M."/>
            <person name="Korchina V."/>
            <person name="Kovar C."/>
            <person name="Mata R."/>
            <person name="Mathew T."/>
            <person name="Ngo R."/>
            <person name="Nguyen L."/>
            <person name="Nguyen N."/>
            <person name="Okwuonu G."/>
            <person name="Ongeri F."/>
            <person name="Pham C."/>
            <person name="Simmons D."/>
            <person name="Wilczek-Boney K."/>
            <person name="Hale W."/>
            <person name="Jakkamsetti A."/>
            <person name="Pham P."/>
            <person name="Ruth R."/>
            <person name="San Lucas F."/>
            <person name="Warren J."/>
            <person name="Zhang J."/>
            <person name="Zhao Z."/>
            <person name="Zhou C."/>
            <person name="Zhu D."/>
            <person name="Lee S."/>
            <person name="Bess C."/>
            <person name="Blankenburg K."/>
            <person name="Forbes L."/>
            <person name="Fu Q."/>
            <person name="Gubbala S."/>
            <person name="Hirani K."/>
            <person name="Jayaseelan J.C."/>
            <person name="Lara F."/>
            <person name="Munidasa M."/>
            <person name="Palculict T."/>
            <person name="Patil S."/>
            <person name="Pu L.-L."/>
            <person name="Saada N."/>
            <person name="Tang L."/>
            <person name="Weissenberger G."/>
            <person name="Zhu Y."/>
            <person name="Hemphill L."/>
            <person name="Shang Y."/>
            <person name="Youmans B."/>
            <person name="Ayvaz T."/>
            <person name="Ross M."/>
            <person name="Santibanez J."/>
            <person name="Aqrawi P."/>
            <person name="Gross S."/>
            <person name="Joshi V."/>
            <person name="Fowler G."/>
            <person name="Nazareth L."/>
            <person name="Reid J."/>
            <person name="Worley K."/>
            <person name="Petrosino J."/>
            <person name="Highlander S."/>
            <person name="Gibbs R."/>
        </authorList>
    </citation>
    <scope>NUCLEOTIDE SEQUENCE [LARGE SCALE GENOMIC DNA]</scope>
    <source>
        <strain evidence="2 3">SK355</strain>
    </source>
</reference>
<feature type="transmembrane region" description="Helical" evidence="1">
    <location>
        <begin position="88"/>
        <end position="106"/>
    </location>
</feature>
<comment type="caution">
    <text evidence="2">The sequence shown here is derived from an EMBL/GenBank/DDBJ whole genome shotgun (WGS) entry which is preliminary data.</text>
</comment>
<name>F3UMZ3_STRSA</name>
<evidence type="ECO:0000256" key="1">
    <source>
        <dbReference type="SAM" id="Phobius"/>
    </source>
</evidence>
<feature type="transmembrane region" description="Helical" evidence="1">
    <location>
        <begin position="12"/>
        <end position="33"/>
    </location>
</feature>
<proteinExistence type="predicted"/>
<accession>F3UMZ3</accession>
<dbReference type="Pfam" id="PF06912">
    <property type="entry name" value="DUF1275"/>
    <property type="match status" value="1"/>
</dbReference>